<reference evidence="1" key="2">
    <citation type="submission" date="2020-09" db="EMBL/GenBank/DDBJ databases">
        <authorList>
            <person name="Sun Q."/>
            <person name="Zhou Y."/>
        </authorList>
    </citation>
    <scope>NUCLEOTIDE SEQUENCE</scope>
    <source>
        <strain evidence="1">CGMCC 1.12785</strain>
    </source>
</reference>
<comment type="caution">
    <text evidence="1">The sequence shown here is derived from an EMBL/GenBank/DDBJ whole genome shotgun (WGS) entry which is preliminary data.</text>
</comment>
<evidence type="ECO:0000313" key="1">
    <source>
        <dbReference type="EMBL" id="GGA04590.1"/>
    </source>
</evidence>
<dbReference type="RefSeq" id="WP_229744870.1">
    <property type="nucleotide sequence ID" value="NZ_BMFY01000002.1"/>
</dbReference>
<dbReference type="PANTHER" id="PTHR43845">
    <property type="entry name" value="BLR5969 PROTEIN"/>
    <property type="match status" value="1"/>
</dbReference>
<dbReference type="PANTHER" id="PTHR43845:SF1">
    <property type="entry name" value="BLR5969 PROTEIN"/>
    <property type="match status" value="1"/>
</dbReference>
<dbReference type="Gene3D" id="3.30.300.30">
    <property type="match status" value="1"/>
</dbReference>
<accession>A0A8J2XJ87</accession>
<evidence type="ECO:0000313" key="2">
    <source>
        <dbReference type="Proteomes" id="UP000616114"/>
    </source>
</evidence>
<dbReference type="Gene3D" id="3.40.50.12780">
    <property type="entry name" value="N-terminal domain of ligase-like"/>
    <property type="match status" value="1"/>
</dbReference>
<sequence>MPTKELPRALGHHARSRAGELAAALQRAMRVPATAERLRAAGIDPALLQDADDALAALDSLPVLRKDDLINRQRGEPPYGGMVPAGVTPRRIFQSPGPLYEAQLADGDEWDWAPALTAAGIGAGEVAVNCFGYHLSPAGAMFDHGLAAVGAAVVPAGIGSQDLQLQAVLDTGASVYIGLPSYLKALLDRFTASPSAAAWPVSKAILTAEPLPPSLRAELERHVPVVRMAYGTAEAGCIAYEDGTGPGMRVNDAVFVQVCDPVTGEAIAEGEGEVVITRLRGEYPLVRFGTGDLSAWQLDSDGGLRLAGVLGRVGEAVKVRGMFLHPRQAAAALGDVPGVSGFRFVVRRQDHVDAIRCEVVGADGGGGDAGAAELVGRVTAAIRERLRFRAEVVVVERLPEDSPVLVDERDWS</sequence>
<dbReference type="InterPro" id="IPR045851">
    <property type="entry name" value="AMP-bd_C_sf"/>
</dbReference>
<dbReference type="Proteomes" id="UP000616114">
    <property type="component" value="Unassembled WGS sequence"/>
</dbReference>
<gene>
    <name evidence="1" type="ORF">GCM10011333_03860</name>
</gene>
<dbReference type="SUPFAM" id="SSF56801">
    <property type="entry name" value="Acetyl-CoA synthetase-like"/>
    <property type="match status" value="1"/>
</dbReference>
<proteinExistence type="predicted"/>
<protein>
    <submittedName>
        <fullName evidence="1">Coenzyme F390 synthetase</fullName>
    </submittedName>
</protein>
<dbReference type="AlphaFoldDB" id="A0A8J2XJ87"/>
<organism evidence="1 2">
    <name type="scientific">Sediminivirga luteola</name>
    <dbReference type="NCBI Taxonomy" id="1774748"/>
    <lineage>
        <taxon>Bacteria</taxon>
        <taxon>Bacillati</taxon>
        <taxon>Actinomycetota</taxon>
        <taxon>Actinomycetes</taxon>
        <taxon>Micrococcales</taxon>
        <taxon>Brevibacteriaceae</taxon>
        <taxon>Sediminivirga</taxon>
    </lineage>
</organism>
<dbReference type="InterPro" id="IPR042099">
    <property type="entry name" value="ANL_N_sf"/>
</dbReference>
<name>A0A8J2XJ87_9MICO</name>
<keyword evidence="2" id="KW-1185">Reference proteome</keyword>
<reference evidence="1" key="1">
    <citation type="journal article" date="2014" name="Int. J. Syst. Evol. Microbiol.">
        <title>Complete genome sequence of Corynebacterium casei LMG S-19264T (=DSM 44701T), isolated from a smear-ripened cheese.</title>
        <authorList>
            <consortium name="US DOE Joint Genome Institute (JGI-PGF)"/>
            <person name="Walter F."/>
            <person name="Albersmeier A."/>
            <person name="Kalinowski J."/>
            <person name="Ruckert C."/>
        </authorList>
    </citation>
    <scope>NUCLEOTIDE SEQUENCE</scope>
    <source>
        <strain evidence="1">CGMCC 1.12785</strain>
    </source>
</reference>
<dbReference type="EMBL" id="BMFY01000002">
    <property type="protein sequence ID" value="GGA04590.1"/>
    <property type="molecule type" value="Genomic_DNA"/>
</dbReference>